<keyword evidence="6" id="KW-1185">Reference proteome</keyword>
<dbReference type="FunFam" id="3.40.50.720:FF:000003">
    <property type="entry name" value="S-(hydroxymethyl)glutathione dehydrogenase"/>
    <property type="match status" value="1"/>
</dbReference>
<dbReference type="AlphaFoldDB" id="A0A1V6SND1"/>
<gene>
    <name evidence="5" type="ORF">PENSTE_c030G09394</name>
</gene>
<dbReference type="GO" id="GO:0051903">
    <property type="term" value="F:S-(hydroxymethyl)glutathione dehydrogenase [NAD(P)+] activity"/>
    <property type="evidence" value="ECO:0007669"/>
    <property type="project" value="TreeGrafter"/>
</dbReference>
<dbReference type="InterPro" id="IPR036291">
    <property type="entry name" value="NAD(P)-bd_dom_sf"/>
</dbReference>
<organism evidence="5 6">
    <name type="scientific">Penicillium steckii</name>
    <dbReference type="NCBI Taxonomy" id="303698"/>
    <lineage>
        <taxon>Eukaryota</taxon>
        <taxon>Fungi</taxon>
        <taxon>Dikarya</taxon>
        <taxon>Ascomycota</taxon>
        <taxon>Pezizomycotina</taxon>
        <taxon>Eurotiomycetes</taxon>
        <taxon>Eurotiomycetidae</taxon>
        <taxon>Eurotiales</taxon>
        <taxon>Aspergillaceae</taxon>
        <taxon>Penicillium</taxon>
    </lineage>
</organism>
<dbReference type="STRING" id="303698.A0A1V6SND1"/>
<evidence type="ECO:0000313" key="5">
    <source>
        <dbReference type="EMBL" id="OQE15083.1"/>
    </source>
</evidence>
<comment type="caution">
    <text evidence="5">The sequence shown here is derived from an EMBL/GenBank/DDBJ whole genome shotgun (WGS) entry which is preliminary data.</text>
</comment>
<accession>A0A1V6SND1</accession>
<dbReference type="PANTHER" id="PTHR43880:SF12">
    <property type="entry name" value="ALCOHOL DEHYDROGENASE CLASS-3"/>
    <property type="match status" value="1"/>
</dbReference>
<protein>
    <recommendedName>
        <fullName evidence="7">Alcohol dehydrogenase-like C-terminal domain-containing protein</fullName>
    </recommendedName>
</protein>
<evidence type="ECO:0000256" key="1">
    <source>
        <dbReference type="ARBA" id="ARBA00001947"/>
    </source>
</evidence>
<dbReference type="GO" id="GO:0005829">
    <property type="term" value="C:cytosol"/>
    <property type="evidence" value="ECO:0007669"/>
    <property type="project" value="TreeGrafter"/>
</dbReference>
<proteinExistence type="predicted"/>
<keyword evidence="3" id="KW-0862">Zinc</keyword>
<reference evidence="6" key="1">
    <citation type="journal article" date="2017" name="Nat. Microbiol.">
        <title>Global analysis of biosynthetic gene clusters reveals vast potential of secondary metabolite production in Penicillium species.</title>
        <authorList>
            <person name="Nielsen J.C."/>
            <person name="Grijseels S."/>
            <person name="Prigent S."/>
            <person name="Ji B."/>
            <person name="Dainat J."/>
            <person name="Nielsen K.F."/>
            <person name="Frisvad J.C."/>
            <person name="Workman M."/>
            <person name="Nielsen J."/>
        </authorList>
    </citation>
    <scope>NUCLEOTIDE SEQUENCE [LARGE SCALE GENOMIC DNA]</scope>
    <source>
        <strain evidence="6">IBT 24891</strain>
    </source>
</reference>
<evidence type="ECO:0000256" key="3">
    <source>
        <dbReference type="ARBA" id="ARBA00022833"/>
    </source>
</evidence>
<name>A0A1V6SND1_9EURO</name>
<dbReference type="Proteomes" id="UP000191285">
    <property type="component" value="Unassembled WGS sequence"/>
</dbReference>
<dbReference type="PANTHER" id="PTHR43880">
    <property type="entry name" value="ALCOHOL DEHYDROGENASE"/>
    <property type="match status" value="1"/>
</dbReference>
<evidence type="ECO:0008006" key="7">
    <source>
        <dbReference type="Google" id="ProtNLM"/>
    </source>
</evidence>
<dbReference type="GO" id="GO:0008270">
    <property type="term" value="F:zinc ion binding"/>
    <property type="evidence" value="ECO:0007669"/>
    <property type="project" value="TreeGrafter"/>
</dbReference>
<dbReference type="SUPFAM" id="SSF51735">
    <property type="entry name" value="NAD(P)-binding Rossmann-fold domains"/>
    <property type="match status" value="1"/>
</dbReference>
<evidence type="ECO:0000256" key="4">
    <source>
        <dbReference type="ARBA" id="ARBA00023027"/>
    </source>
</evidence>
<evidence type="ECO:0000256" key="2">
    <source>
        <dbReference type="ARBA" id="ARBA00022723"/>
    </source>
</evidence>
<dbReference type="Gene3D" id="3.40.50.720">
    <property type="entry name" value="NAD(P)-binding Rossmann-like Domain"/>
    <property type="match status" value="1"/>
</dbReference>
<sequence length="218" mass="23504">MKTSRFEASGREILHYIGPSTFSQYTVAADISIIVVTPKIVANRSCLLGCGITTGHGAAVKVAKVDEGSTVAVFGLSIIQSTMKNKASKIIEIWTRKVGATDLVSSKKLSDKTIQETISEMTDGGCDYTVDCTGIMRAALKTCHRGWGESIVIGVAAAGQESFTRPFQLVTRRAWKGCAFGGVKGRSQLPGLVDDYLNGKLKIDEFISPILSLWQRLI</sequence>
<dbReference type="SUPFAM" id="SSF50129">
    <property type="entry name" value="GroES-like"/>
    <property type="match status" value="1"/>
</dbReference>
<keyword evidence="4" id="KW-0520">NAD</keyword>
<evidence type="ECO:0000313" key="6">
    <source>
        <dbReference type="Proteomes" id="UP000191285"/>
    </source>
</evidence>
<comment type="cofactor">
    <cofactor evidence="1">
        <name>Zn(2+)</name>
        <dbReference type="ChEBI" id="CHEBI:29105"/>
    </cofactor>
</comment>
<dbReference type="GO" id="GO:0046294">
    <property type="term" value="P:formaldehyde catabolic process"/>
    <property type="evidence" value="ECO:0007669"/>
    <property type="project" value="TreeGrafter"/>
</dbReference>
<keyword evidence="2" id="KW-0479">Metal-binding</keyword>
<dbReference type="Gene3D" id="3.90.180.10">
    <property type="entry name" value="Medium-chain alcohol dehydrogenases, catalytic domain"/>
    <property type="match status" value="1"/>
</dbReference>
<dbReference type="InterPro" id="IPR011032">
    <property type="entry name" value="GroES-like_sf"/>
</dbReference>
<dbReference type="EMBL" id="MLKD01000030">
    <property type="protein sequence ID" value="OQE15083.1"/>
    <property type="molecule type" value="Genomic_DNA"/>
</dbReference>
<dbReference type="OrthoDB" id="417550at2759"/>